<comment type="similarity">
    <text evidence="1">Belongs to the initiator RepB protein family.</text>
</comment>
<dbReference type="AlphaFoldDB" id="Q6AI77"/>
<dbReference type="OrthoDB" id="9765378at2"/>
<dbReference type="InterPro" id="IPR036390">
    <property type="entry name" value="WH_DNA-bd_sf"/>
</dbReference>
<evidence type="ECO:0000313" key="4">
    <source>
        <dbReference type="Proteomes" id="UP000000602"/>
    </source>
</evidence>
<geneLocation type="plasmid" evidence="4">
    <name>small</name>
</geneLocation>
<sequence>MVFLKMVHLPEVYNPHTLVRKSTKMLSKNYCFTEREGKFIDLMIAVSDGNAEDFDSLRFSISQLAEYYKIKPDGAYKAIQEITAGLITKGFQLTTTSEEGAIIVSQSSFLCQADYNKGKGTVDVRFSPIMKKYLLSASLKSYIAYPIGMRNEVVGGNVWRFYEIIRLYSFLGKKTLVIDELKVLMGLTSKYKQPTDFIKYVIEKAMVEIPLKTEMYFSYKTRKLGRKTHFLDLIIIDKDAQAILKMKFNSVSPEHYRDLIGYGISPKKILSMDKSGILDESRVVRNIEYTLSEDEKGKVDTIAAFISSAITGDWAKKSPYKKKKETREKEKDEKDKKSIEEIKAYQKRKDKEKILDEEYSLYCNSQFEKYLDKNIEKFTKQFLDNCHDGIKSTILRKISSLKTIDEYYKTVIFEVQAKLYYRKNILDSSVNTFEKWLLKTKGIKF</sequence>
<dbReference type="KEGG" id="dps:DPPA05"/>
<dbReference type="STRING" id="177439.DPPA05"/>
<name>Q6AI77_DESPS</name>
<dbReference type="Pfam" id="PF01051">
    <property type="entry name" value="Rep3_N"/>
    <property type="match status" value="1"/>
</dbReference>
<evidence type="ECO:0000256" key="1">
    <source>
        <dbReference type="ARBA" id="ARBA00038283"/>
    </source>
</evidence>
<gene>
    <name evidence="3" type="ordered locus">DPPA05</name>
</gene>
<protein>
    <submittedName>
        <fullName evidence="3">Related to replication protein RepA</fullName>
    </submittedName>
</protein>
<accession>Q6AI77</accession>
<keyword evidence="4" id="KW-1185">Reference proteome</keyword>
<organism evidence="3 4">
    <name type="scientific">Desulfotalea psychrophila (strain LSv54 / DSM 12343)</name>
    <dbReference type="NCBI Taxonomy" id="177439"/>
    <lineage>
        <taxon>Bacteria</taxon>
        <taxon>Pseudomonadati</taxon>
        <taxon>Thermodesulfobacteriota</taxon>
        <taxon>Desulfobulbia</taxon>
        <taxon>Desulfobulbales</taxon>
        <taxon>Desulfocapsaceae</taxon>
        <taxon>Desulfotalea</taxon>
    </lineage>
</organism>
<dbReference type="InterPro" id="IPR036388">
    <property type="entry name" value="WH-like_DNA-bd_sf"/>
</dbReference>
<dbReference type="Pfam" id="PF21205">
    <property type="entry name" value="Rep3_C"/>
    <property type="match status" value="1"/>
</dbReference>
<proteinExistence type="inferred from homology"/>
<evidence type="ECO:0000313" key="3">
    <source>
        <dbReference type="EMBL" id="CAG37852.1"/>
    </source>
</evidence>
<dbReference type="HOGENOM" id="CLU_615005_0_0_7"/>
<evidence type="ECO:0000259" key="2">
    <source>
        <dbReference type="Pfam" id="PF01051"/>
    </source>
</evidence>
<dbReference type="SUPFAM" id="SSF46785">
    <property type="entry name" value="Winged helix' DNA-binding domain"/>
    <property type="match status" value="2"/>
</dbReference>
<feature type="domain" description="Initiator Rep protein WH1" evidence="2">
    <location>
        <begin position="19"/>
        <end position="165"/>
    </location>
</feature>
<dbReference type="EMBL" id="CR522872">
    <property type="protein sequence ID" value="CAG37852.1"/>
    <property type="molecule type" value="Genomic_DNA"/>
</dbReference>
<reference evidence="3 4" key="1">
    <citation type="journal article" date="2004" name="Environ. Microbiol.">
        <title>The genome of Desulfotalea psychrophila, a sulfate-reducing bacterium from permanently cold Arctic sediments.</title>
        <authorList>
            <person name="Rabus R."/>
            <person name="Ruepp A."/>
            <person name="Frickey T."/>
            <person name="Rattei T."/>
            <person name="Fartmann B."/>
            <person name="Stark M."/>
            <person name="Bauer M."/>
            <person name="Zibat A."/>
            <person name="Lombardot T."/>
            <person name="Becker I."/>
            <person name="Amann J."/>
            <person name="Gellner K."/>
            <person name="Teeling H."/>
            <person name="Leuschner W.D."/>
            <person name="Gloeckner F.-O."/>
            <person name="Lupas A.N."/>
            <person name="Amann R."/>
            <person name="Klenk H.-P."/>
        </authorList>
    </citation>
    <scope>NUCLEOTIDE SEQUENCE [LARGE SCALE GENOMIC DNA]</scope>
    <source>
        <strain evidence="4">DSM 12343 / LSv54</strain>
        <plasmid evidence="4">small</plasmid>
    </source>
</reference>
<dbReference type="Gene3D" id="1.10.10.10">
    <property type="entry name" value="Winged helix-like DNA-binding domain superfamily/Winged helix DNA-binding domain"/>
    <property type="match status" value="2"/>
</dbReference>
<dbReference type="GO" id="GO:0003887">
    <property type="term" value="F:DNA-directed DNA polymerase activity"/>
    <property type="evidence" value="ECO:0007669"/>
    <property type="project" value="InterPro"/>
</dbReference>
<dbReference type="eggNOG" id="COG5527">
    <property type="taxonomic scope" value="Bacteria"/>
</dbReference>
<dbReference type="InterPro" id="IPR000525">
    <property type="entry name" value="Initiator_Rep_WH1"/>
</dbReference>
<dbReference type="GO" id="GO:0006270">
    <property type="term" value="P:DNA replication initiation"/>
    <property type="evidence" value="ECO:0007669"/>
    <property type="project" value="InterPro"/>
</dbReference>
<dbReference type="Proteomes" id="UP000000602">
    <property type="component" value="Plasmid small"/>
</dbReference>